<evidence type="ECO:0000256" key="2">
    <source>
        <dbReference type="ARBA" id="ARBA00034103"/>
    </source>
</evidence>
<evidence type="ECO:0000256" key="1">
    <source>
        <dbReference type="ARBA" id="ARBA00023018"/>
    </source>
</evidence>
<keyword evidence="1" id="KW-0770">Synapse</keyword>
<dbReference type="PANTHER" id="PTHR12157:SF21">
    <property type="entry name" value="RAB3 INTERACTING MOLECULE, ISOFORM F"/>
    <property type="match status" value="1"/>
</dbReference>
<evidence type="ECO:0000313" key="7">
    <source>
        <dbReference type="Proteomes" id="UP001209878"/>
    </source>
</evidence>
<dbReference type="PROSITE" id="PS50004">
    <property type="entry name" value="C2"/>
    <property type="match status" value="2"/>
</dbReference>
<evidence type="ECO:0008006" key="8">
    <source>
        <dbReference type="Google" id="ProtNLM"/>
    </source>
</evidence>
<evidence type="ECO:0000259" key="5">
    <source>
        <dbReference type="PROSITE" id="PS50106"/>
    </source>
</evidence>
<feature type="compositionally biased region" description="Polar residues" evidence="3">
    <location>
        <begin position="771"/>
        <end position="780"/>
    </location>
</feature>
<evidence type="ECO:0000259" key="4">
    <source>
        <dbReference type="PROSITE" id="PS50004"/>
    </source>
</evidence>
<feature type="compositionally biased region" description="Low complexity" evidence="3">
    <location>
        <begin position="714"/>
        <end position="729"/>
    </location>
</feature>
<proteinExistence type="predicted"/>
<dbReference type="PROSITE" id="PS50106">
    <property type="entry name" value="PDZ"/>
    <property type="match status" value="1"/>
</dbReference>
<dbReference type="SUPFAM" id="SSF50156">
    <property type="entry name" value="PDZ domain-like"/>
    <property type="match status" value="1"/>
</dbReference>
<evidence type="ECO:0000313" key="6">
    <source>
        <dbReference type="EMBL" id="KAK2192340.1"/>
    </source>
</evidence>
<feature type="region of interest" description="Disordered" evidence="3">
    <location>
        <begin position="597"/>
        <end position="754"/>
    </location>
</feature>
<feature type="compositionally biased region" description="Basic and acidic residues" evidence="3">
    <location>
        <begin position="692"/>
        <end position="709"/>
    </location>
</feature>
<feature type="region of interest" description="Disordered" evidence="3">
    <location>
        <begin position="771"/>
        <end position="801"/>
    </location>
</feature>
<feature type="region of interest" description="Disordered" evidence="3">
    <location>
        <begin position="505"/>
        <end position="582"/>
    </location>
</feature>
<dbReference type="Pfam" id="PF00595">
    <property type="entry name" value="PDZ"/>
    <property type="match status" value="1"/>
</dbReference>
<sequence>MVEATRDKGEMSIEWKERVMRYGQGEGRSMEDDTGWSEPRIDILHLQSMAVTANHSNIDLGHKYPNEHPVTWQPSADGTKLVGHMILRKPIEGPGNSGKGTLGLKVTGGKMTRHGYLGAFITKVKKGSIADTVGHLHAGDEVIEWNGRNLRGLLFEEVYDIIFESKQEPQVELIVHRPISSGDYPPRTSGQAEHESDYSQTSAPSDRSRMKRPSVTITSPGSPGTTRPRPHSPQMCGKLQLKLYYDGPSYQLIVTIMAGFHLLPRDNGQPRNPYSKIYLLPERTEKSKRRTKMVPETLDPKWNETFVYASFRKSDLQKKALEITVYDYDNLSSEQYMGETIIDLATADVCDHPVYYTLHHHDNSSSVVSAQRESYRRGGAYRKDRLSPPVSPVRVSDSETSELDLELDMGGMTSGSTVCTVIGRGDGASVSSVGSSPPPFSEDLSDTSAERSVSSKEMHCPVVSSPTATPTLPRRGLPTDVPPEYIGQGRKYSLVVPNAPKKVKPVTPGVLHDPTARVRSGSPARSRAYSPSGEREVVGASGRGCPPSSRGIMSPCSTPSPKKRQLPQIPIQAQHASRDRVTHDLEERARMMKLKMQAYKQSGPVSDTEATYRARSRDRSGGTRAGSSSRDRVERAYEKNRDPLYKGHRTRRRNDPELSPEMSDDAERSDASETSDMSELSKISTISVRSTQSEKPRKKLSEFASRMESRAGGSTSSPRKPSPLSRSMSQSDAEKNDGSVSDSALSVSITEGHRRRPSLGYKMAALVGLSRKSNSTSQLSGAGKKGKASFQRSEEVGTSSADMQNRMVMRQASKDSNDGSIGNVSSDSGNAPWLGVRLGPEGHFGDFVEGLGPSQLVGRQVLGSPCLGEIQLGIADRKGHLEVEVIRARGLMAKPGAKILPAPYVKVYLMDGKNCIEKQKTTIVRRTLDPLYQQQLVFSEPYNGRILQITVWGDYGRMERKVFMGVAQVLLDDLDLINMVIGWYKLFTSSSLVTHPSSAIRRNSGSSLESTYTTSSIGVH</sequence>
<feature type="region of interest" description="Disordered" evidence="3">
    <location>
        <begin position="1000"/>
        <end position="1020"/>
    </location>
</feature>
<feature type="compositionally biased region" description="Polar residues" evidence="3">
    <location>
        <begin position="599"/>
        <end position="609"/>
    </location>
</feature>
<dbReference type="GO" id="GO:0048791">
    <property type="term" value="P:calcium ion-regulated exocytosis of neurotransmitter"/>
    <property type="evidence" value="ECO:0007669"/>
    <property type="project" value="TreeGrafter"/>
</dbReference>
<dbReference type="Proteomes" id="UP001209878">
    <property type="component" value="Unassembled WGS sequence"/>
</dbReference>
<dbReference type="CDD" id="cd04028">
    <property type="entry name" value="C2B_RIM1alpha"/>
    <property type="match status" value="1"/>
</dbReference>
<dbReference type="PANTHER" id="PTHR12157">
    <property type="entry name" value="REGULATING SYNAPTIC MEMBRANE EXOCYTOSIS PROTEIN"/>
    <property type="match status" value="1"/>
</dbReference>
<dbReference type="Pfam" id="PF00168">
    <property type="entry name" value="C2"/>
    <property type="match status" value="2"/>
</dbReference>
<feature type="compositionally biased region" description="Basic and acidic residues" evidence="3">
    <location>
        <begin position="629"/>
        <end position="645"/>
    </location>
</feature>
<feature type="domain" description="PDZ" evidence="5">
    <location>
        <begin position="84"/>
        <end position="177"/>
    </location>
</feature>
<dbReference type="GO" id="GO:0048167">
    <property type="term" value="P:regulation of synaptic plasticity"/>
    <property type="evidence" value="ECO:0007669"/>
    <property type="project" value="TreeGrafter"/>
</dbReference>
<feature type="region of interest" description="Disordered" evidence="3">
    <location>
        <begin position="428"/>
        <end position="477"/>
    </location>
</feature>
<comment type="subcellular location">
    <subcellularLocation>
        <location evidence="2">Synapse</location>
    </subcellularLocation>
</comment>
<dbReference type="Gene3D" id="2.30.42.10">
    <property type="match status" value="1"/>
</dbReference>
<evidence type="ECO:0000256" key="3">
    <source>
        <dbReference type="SAM" id="MobiDB-lite"/>
    </source>
</evidence>
<dbReference type="InterPro" id="IPR001478">
    <property type="entry name" value="PDZ"/>
</dbReference>
<dbReference type="InterPro" id="IPR036034">
    <property type="entry name" value="PDZ_sf"/>
</dbReference>
<dbReference type="SMART" id="SM00239">
    <property type="entry name" value="C2"/>
    <property type="match status" value="2"/>
</dbReference>
<dbReference type="EMBL" id="JAODUO010000033">
    <property type="protein sequence ID" value="KAK2192340.1"/>
    <property type="molecule type" value="Genomic_DNA"/>
</dbReference>
<dbReference type="InterPro" id="IPR035892">
    <property type="entry name" value="C2_domain_sf"/>
</dbReference>
<feature type="domain" description="C2" evidence="4">
    <location>
        <begin position="235"/>
        <end position="358"/>
    </location>
</feature>
<name>A0AAD9UK87_RIDPI</name>
<feature type="compositionally biased region" description="Polar residues" evidence="3">
    <location>
        <begin position="738"/>
        <end position="749"/>
    </location>
</feature>
<dbReference type="GO" id="GO:0044325">
    <property type="term" value="F:transmembrane transporter binding"/>
    <property type="evidence" value="ECO:0007669"/>
    <property type="project" value="TreeGrafter"/>
</dbReference>
<protein>
    <recommendedName>
        <fullName evidence="8">Regulating synaptic membrane exocytosis protein 2-like</fullName>
    </recommendedName>
</protein>
<gene>
    <name evidence="6" type="ORF">NP493_33g03008</name>
</gene>
<dbReference type="FunFam" id="2.60.40.150:FF:000001">
    <property type="entry name" value="Regulating synaptic membrane exocytosis 3, isoform CRA_a"/>
    <property type="match status" value="1"/>
</dbReference>
<dbReference type="GO" id="GO:0042391">
    <property type="term" value="P:regulation of membrane potential"/>
    <property type="evidence" value="ECO:0007669"/>
    <property type="project" value="TreeGrafter"/>
</dbReference>
<comment type="caution">
    <text evidence="6">The sequence shown here is derived from an EMBL/GenBank/DDBJ whole genome shotgun (WGS) entry which is preliminary data.</text>
</comment>
<dbReference type="GO" id="GO:0050806">
    <property type="term" value="P:positive regulation of synaptic transmission"/>
    <property type="evidence" value="ECO:0007669"/>
    <property type="project" value="TreeGrafter"/>
</dbReference>
<feature type="compositionally biased region" description="Basic and acidic residues" evidence="3">
    <location>
        <begin position="610"/>
        <end position="621"/>
    </location>
</feature>
<reference evidence="6" key="1">
    <citation type="journal article" date="2023" name="Mol. Biol. Evol.">
        <title>Third-Generation Sequencing Reveals the Adaptive Role of the Epigenome in Three Deep-Sea Polychaetes.</title>
        <authorList>
            <person name="Perez M."/>
            <person name="Aroh O."/>
            <person name="Sun Y."/>
            <person name="Lan Y."/>
            <person name="Juniper S.K."/>
            <person name="Young C.R."/>
            <person name="Angers B."/>
            <person name="Qian P.Y."/>
        </authorList>
    </citation>
    <scope>NUCLEOTIDE SEQUENCE</scope>
    <source>
        <strain evidence="6">R07B-5</strain>
    </source>
</reference>
<dbReference type="AlphaFoldDB" id="A0AAD9UK87"/>
<dbReference type="SUPFAM" id="SSF49562">
    <property type="entry name" value="C2 domain (Calcium/lipid-binding domain, CaLB)"/>
    <property type="match status" value="2"/>
</dbReference>
<feature type="compositionally biased region" description="Polar residues" evidence="3">
    <location>
        <begin position="672"/>
        <end position="691"/>
    </location>
</feature>
<feature type="region of interest" description="Disordered" evidence="3">
    <location>
        <begin position="178"/>
        <end position="234"/>
    </location>
</feature>
<accession>A0AAD9UK87</accession>
<dbReference type="GO" id="GO:0031267">
    <property type="term" value="F:small GTPase binding"/>
    <property type="evidence" value="ECO:0007669"/>
    <property type="project" value="InterPro"/>
</dbReference>
<dbReference type="InterPro" id="IPR000008">
    <property type="entry name" value="C2_dom"/>
</dbReference>
<dbReference type="Gene3D" id="2.60.40.150">
    <property type="entry name" value="C2 domain"/>
    <property type="match status" value="2"/>
</dbReference>
<organism evidence="6 7">
    <name type="scientific">Ridgeia piscesae</name>
    <name type="common">Tubeworm</name>
    <dbReference type="NCBI Taxonomy" id="27915"/>
    <lineage>
        <taxon>Eukaryota</taxon>
        <taxon>Metazoa</taxon>
        <taxon>Spiralia</taxon>
        <taxon>Lophotrochozoa</taxon>
        <taxon>Annelida</taxon>
        <taxon>Polychaeta</taxon>
        <taxon>Sedentaria</taxon>
        <taxon>Canalipalpata</taxon>
        <taxon>Sabellida</taxon>
        <taxon>Siboglinidae</taxon>
        <taxon>Ridgeia</taxon>
    </lineage>
</organism>
<feature type="domain" description="C2" evidence="4">
    <location>
        <begin position="866"/>
        <end position="984"/>
    </location>
</feature>
<dbReference type="FunFam" id="2.30.42.10:FF:000003">
    <property type="entry name" value="Regulating synaptic membrane exocytosis protein 1, putative"/>
    <property type="match status" value="1"/>
</dbReference>
<dbReference type="GO" id="GO:0048788">
    <property type="term" value="C:cytoskeleton of presynaptic active zone"/>
    <property type="evidence" value="ECO:0007669"/>
    <property type="project" value="TreeGrafter"/>
</dbReference>
<feature type="region of interest" description="Disordered" evidence="3">
    <location>
        <begin position="381"/>
        <end position="402"/>
    </location>
</feature>
<dbReference type="CDD" id="cd06714">
    <property type="entry name" value="PDZ_RIM-like"/>
    <property type="match status" value="1"/>
</dbReference>
<feature type="compositionally biased region" description="Polar residues" evidence="3">
    <location>
        <begin position="215"/>
        <end position="225"/>
    </location>
</feature>
<dbReference type="InterPro" id="IPR039032">
    <property type="entry name" value="Rim-like"/>
</dbReference>
<keyword evidence="7" id="KW-1185">Reference proteome</keyword>
<dbReference type="GO" id="GO:0042734">
    <property type="term" value="C:presynaptic membrane"/>
    <property type="evidence" value="ECO:0007669"/>
    <property type="project" value="TreeGrafter"/>
</dbReference>
<dbReference type="SMART" id="SM00228">
    <property type="entry name" value="PDZ"/>
    <property type="match status" value="1"/>
</dbReference>